<reference evidence="1 2" key="1">
    <citation type="submission" date="2015-01" db="EMBL/GenBank/DDBJ databases">
        <title>Draft genome of the acidophilic iron oxidizer Ferrimicrobium acidiphilum strain T23.</title>
        <authorList>
            <person name="Poehlein A."/>
            <person name="Eisen S."/>
            <person name="Schloemann M."/>
            <person name="Johnson B.D."/>
            <person name="Daniel R."/>
            <person name="Muehling M."/>
        </authorList>
    </citation>
    <scope>NUCLEOTIDE SEQUENCE [LARGE SCALE GENOMIC DNA]</scope>
    <source>
        <strain evidence="1 2">T23</strain>
    </source>
</reference>
<comment type="caution">
    <text evidence="1">The sequence shown here is derived from an EMBL/GenBank/DDBJ whole genome shotgun (WGS) entry which is preliminary data.</text>
</comment>
<name>A0A0D8FVT3_9ACTN</name>
<sequence length="66" mass="7389">MFLSAIQSIRFASQSRIINYFAEVIRHSSYENEVGGIRNLEAPIEDLPTLSRNFRSKLLGEGSTAS</sequence>
<dbReference type="EMBL" id="JXUW01000005">
    <property type="protein sequence ID" value="KJE77403.1"/>
    <property type="molecule type" value="Genomic_DNA"/>
</dbReference>
<gene>
    <name evidence="1" type="ORF">FEAC_08370</name>
</gene>
<protein>
    <submittedName>
        <fullName evidence="1">Uncharacterized protein</fullName>
    </submittedName>
</protein>
<keyword evidence="2" id="KW-1185">Reference proteome</keyword>
<organism evidence="1 2">
    <name type="scientific">Ferrimicrobium acidiphilum DSM 19497</name>
    <dbReference type="NCBI Taxonomy" id="1121877"/>
    <lineage>
        <taxon>Bacteria</taxon>
        <taxon>Bacillati</taxon>
        <taxon>Actinomycetota</taxon>
        <taxon>Acidimicrobiia</taxon>
        <taxon>Acidimicrobiales</taxon>
        <taxon>Acidimicrobiaceae</taxon>
        <taxon>Ferrimicrobium</taxon>
    </lineage>
</organism>
<accession>A0A0D8FVT3</accession>
<evidence type="ECO:0000313" key="1">
    <source>
        <dbReference type="EMBL" id="KJE77403.1"/>
    </source>
</evidence>
<evidence type="ECO:0000313" key="2">
    <source>
        <dbReference type="Proteomes" id="UP000032336"/>
    </source>
</evidence>
<dbReference type="Proteomes" id="UP000032336">
    <property type="component" value="Unassembled WGS sequence"/>
</dbReference>
<proteinExistence type="predicted"/>
<dbReference type="AlphaFoldDB" id="A0A0D8FVT3"/>